<organism evidence="3 4">
    <name type="scientific">Planctomyces bekefii</name>
    <dbReference type="NCBI Taxonomy" id="1653850"/>
    <lineage>
        <taxon>Bacteria</taxon>
        <taxon>Pseudomonadati</taxon>
        <taxon>Planctomycetota</taxon>
        <taxon>Planctomycetia</taxon>
        <taxon>Planctomycetales</taxon>
        <taxon>Planctomycetaceae</taxon>
        <taxon>Planctomyces</taxon>
    </lineage>
</organism>
<dbReference type="SUPFAM" id="SSF51338">
    <property type="entry name" value="Composite domain of metallo-dependent hydrolases"/>
    <property type="match status" value="1"/>
</dbReference>
<protein>
    <submittedName>
        <fullName evidence="3">Xaa-Pro dipeptidase M38</fullName>
    </submittedName>
</protein>
<keyword evidence="4" id="KW-1185">Reference proteome</keyword>
<dbReference type="Pfam" id="PF01979">
    <property type="entry name" value="Amidohydro_1"/>
    <property type="match status" value="1"/>
</dbReference>
<sequence>MNSAVLAIRVLTVAVLLWGGLSACAAETLIYAAKLIDGRAVQPVSNVTLVVAEGKISRIVPGFATPQAGDRVIDLRKYTVVPGLMDMHTHLMSQHSKDSYTEKFFMEDSEYALRSTVYARLTLLAGFTTVRELGDNGVNSVALRRAIREGWIIGPRIYTAGKSLATTGGHADPSNGQKGRFREDPGPLDGVINGPDEARKAVRQRYKDGADLIKLTATGGVLSLAASGQNPQFTNAELQAIVETARDYGMTVAVHAHGAEGMKRAVLAGVDSIEHGTYMTEEIMGLMKERGTFWVPTNMAGEWVAKKAAESGYFPEVVRPKAAAIGSAIRSTFQQAYKAGVRIAFGTDSGVSVHGENAHEFELMVEGGMPPMEAIQSATLQAARLLKIEETLGTLEAGKLADVVAVDGDPLENISAMKKVVFVMKDGQVYREP</sequence>
<proteinExistence type="predicted"/>
<dbReference type="EMBL" id="SRHE01000183">
    <property type="protein sequence ID" value="TWW09768.1"/>
    <property type="molecule type" value="Genomic_DNA"/>
</dbReference>
<comment type="caution">
    <text evidence="3">The sequence shown here is derived from an EMBL/GenBank/DDBJ whole genome shotgun (WGS) entry which is preliminary data.</text>
</comment>
<gene>
    <name evidence="3" type="ORF">E3A20_11020</name>
</gene>
<dbReference type="AlphaFoldDB" id="A0A5C6M575"/>
<feature type="region of interest" description="Disordered" evidence="1">
    <location>
        <begin position="164"/>
        <end position="190"/>
    </location>
</feature>
<dbReference type="InterPro" id="IPR057744">
    <property type="entry name" value="OTAase-like"/>
</dbReference>
<evidence type="ECO:0000256" key="1">
    <source>
        <dbReference type="SAM" id="MobiDB-lite"/>
    </source>
</evidence>
<accession>A0A5C6M575</accession>
<name>A0A5C6M575_9PLAN</name>
<dbReference type="CDD" id="cd01299">
    <property type="entry name" value="Met_dep_hydrolase_A"/>
    <property type="match status" value="1"/>
</dbReference>
<dbReference type="InterPro" id="IPR006680">
    <property type="entry name" value="Amidohydro-rel"/>
</dbReference>
<dbReference type="PANTHER" id="PTHR43135">
    <property type="entry name" value="ALPHA-D-RIBOSE 1-METHYLPHOSPHONATE 5-TRIPHOSPHATE DIPHOSPHATASE"/>
    <property type="match status" value="1"/>
</dbReference>
<dbReference type="Gene3D" id="3.20.20.140">
    <property type="entry name" value="Metal-dependent hydrolases"/>
    <property type="match status" value="1"/>
</dbReference>
<reference evidence="3 4" key="2">
    <citation type="submission" date="2019-08" db="EMBL/GenBank/DDBJ databases">
        <authorList>
            <person name="Henke P."/>
        </authorList>
    </citation>
    <scope>NUCLEOTIDE SEQUENCE [LARGE SCALE GENOMIC DNA]</scope>
    <source>
        <strain evidence="3">Phe10_nw2017</strain>
    </source>
</reference>
<dbReference type="Proteomes" id="UP000321083">
    <property type="component" value="Unassembled WGS sequence"/>
</dbReference>
<evidence type="ECO:0000313" key="4">
    <source>
        <dbReference type="Proteomes" id="UP000321083"/>
    </source>
</evidence>
<dbReference type="Gene3D" id="2.30.40.10">
    <property type="entry name" value="Urease, subunit C, domain 1"/>
    <property type="match status" value="1"/>
</dbReference>
<evidence type="ECO:0000259" key="2">
    <source>
        <dbReference type="Pfam" id="PF01979"/>
    </source>
</evidence>
<dbReference type="GO" id="GO:0016810">
    <property type="term" value="F:hydrolase activity, acting on carbon-nitrogen (but not peptide) bonds"/>
    <property type="evidence" value="ECO:0007669"/>
    <property type="project" value="InterPro"/>
</dbReference>
<reference evidence="3 4" key="1">
    <citation type="submission" date="2019-08" db="EMBL/GenBank/DDBJ databases">
        <title>100 year-old enigma solved: identification of Planctomyces bekefii, the type genus and species of the phylum Planctomycetes.</title>
        <authorList>
            <person name="Svetlana D.N."/>
            <person name="Overmann J."/>
        </authorList>
    </citation>
    <scope>NUCLEOTIDE SEQUENCE [LARGE SCALE GENOMIC DNA]</scope>
    <source>
        <strain evidence="3">Phe10_nw2017</strain>
    </source>
</reference>
<dbReference type="InterPro" id="IPR011059">
    <property type="entry name" value="Metal-dep_hydrolase_composite"/>
</dbReference>
<evidence type="ECO:0000313" key="3">
    <source>
        <dbReference type="EMBL" id="TWW09768.1"/>
    </source>
</evidence>
<feature type="domain" description="Amidohydrolase-related" evidence="2">
    <location>
        <begin position="79"/>
        <end position="429"/>
    </location>
</feature>
<dbReference type="PANTHER" id="PTHR43135:SF3">
    <property type="entry name" value="ALPHA-D-RIBOSE 1-METHYLPHOSPHONATE 5-TRIPHOSPHATE DIPHOSPHATASE"/>
    <property type="match status" value="1"/>
</dbReference>
<dbReference type="SUPFAM" id="SSF51556">
    <property type="entry name" value="Metallo-dependent hydrolases"/>
    <property type="match status" value="1"/>
</dbReference>
<dbReference type="InterPro" id="IPR051781">
    <property type="entry name" value="Metallo-dep_Hydrolase"/>
</dbReference>
<dbReference type="InterPro" id="IPR032466">
    <property type="entry name" value="Metal_Hydrolase"/>
</dbReference>